<reference evidence="3" key="1">
    <citation type="journal article" date="2019" name="Environ. Microbiol.">
        <title>Fungal ecological strategies reflected in gene transcription - a case study of two litter decomposers.</title>
        <authorList>
            <person name="Barbi F."/>
            <person name="Kohler A."/>
            <person name="Barry K."/>
            <person name="Baskaran P."/>
            <person name="Daum C."/>
            <person name="Fauchery L."/>
            <person name="Ihrmark K."/>
            <person name="Kuo A."/>
            <person name="LaButti K."/>
            <person name="Lipzen A."/>
            <person name="Morin E."/>
            <person name="Grigoriev I.V."/>
            <person name="Henrissat B."/>
            <person name="Lindahl B."/>
            <person name="Martin F."/>
        </authorList>
    </citation>
    <scope>NUCLEOTIDE SEQUENCE</scope>
    <source>
        <strain evidence="3">JB14</strain>
    </source>
</reference>
<evidence type="ECO:0000313" key="4">
    <source>
        <dbReference type="Proteomes" id="UP000799118"/>
    </source>
</evidence>
<feature type="region of interest" description="Disordered" evidence="1">
    <location>
        <begin position="70"/>
        <end position="110"/>
    </location>
</feature>
<accession>A0A6A4GSR6</accession>
<sequence length="127" mass="13654">MSKNYTYKPPPVPVPAPEYPGYDPAATLPPPPPPIRILILILILWAVISDTGVECVGLWYGLDSEERVNKGARGASEEEALDSVPADDPFDVDVVGPQSSIASSRTNSKLVNPPLSSHEVYLATKKT</sequence>
<organism evidence="3 4">
    <name type="scientific">Gymnopus androsaceus JB14</name>
    <dbReference type="NCBI Taxonomy" id="1447944"/>
    <lineage>
        <taxon>Eukaryota</taxon>
        <taxon>Fungi</taxon>
        <taxon>Dikarya</taxon>
        <taxon>Basidiomycota</taxon>
        <taxon>Agaricomycotina</taxon>
        <taxon>Agaricomycetes</taxon>
        <taxon>Agaricomycetidae</taxon>
        <taxon>Agaricales</taxon>
        <taxon>Marasmiineae</taxon>
        <taxon>Omphalotaceae</taxon>
        <taxon>Gymnopus</taxon>
    </lineage>
</organism>
<gene>
    <name evidence="3" type="ORF">BT96DRAFT_1004420</name>
</gene>
<feature type="compositionally biased region" description="Low complexity" evidence="1">
    <location>
        <begin position="82"/>
        <end position="97"/>
    </location>
</feature>
<dbReference type="EMBL" id="ML769756">
    <property type="protein sequence ID" value="KAE9388207.1"/>
    <property type="molecule type" value="Genomic_DNA"/>
</dbReference>
<keyword evidence="2" id="KW-0812">Transmembrane</keyword>
<keyword evidence="2" id="KW-1133">Transmembrane helix</keyword>
<evidence type="ECO:0000313" key="3">
    <source>
        <dbReference type="EMBL" id="KAE9388207.1"/>
    </source>
</evidence>
<evidence type="ECO:0000256" key="2">
    <source>
        <dbReference type="SAM" id="Phobius"/>
    </source>
</evidence>
<dbReference type="AlphaFoldDB" id="A0A6A4GSR6"/>
<evidence type="ECO:0000256" key="1">
    <source>
        <dbReference type="SAM" id="MobiDB-lite"/>
    </source>
</evidence>
<keyword evidence="4" id="KW-1185">Reference proteome</keyword>
<protein>
    <submittedName>
        <fullName evidence="3">Uncharacterized protein</fullName>
    </submittedName>
</protein>
<feature type="transmembrane region" description="Helical" evidence="2">
    <location>
        <begin position="37"/>
        <end position="60"/>
    </location>
</feature>
<proteinExistence type="predicted"/>
<keyword evidence="2" id="KW-0472">Membrane</keyword>
<dbReference type="Proteomes" id="UP000799118">
    <property type="component" value="Unassembled WGS sequence"/>
</dbReference>
<name>A0A6A4GSR6_9AGAR</name>
<feature type="compositionally biased region" description="Polar residues" evidence="1">
    <location>
        <begin position="98"/>
        <end position="110"/>
    </location>
</feature>